<protein>
    <submittedName>
        <fullName evidence="2">Extensin</fullName>
    </submittedName>
</protein>
<feature type="domain" description="Extensin-like C-terminal" evidence="1">
    <location>
        <begin position="62"/>
        <end position="233"/>
    </location>
</feature>
<dbReference type="InterPro" id="IPR009683">
    <property type="entry name" value="Extensin-like_C"/>
</dbReference>
<comment type="caution">
    <text evidence="2">The sequence shown here is derived from an EMBL/GenBank/DDBJ whole genome shotgun (WGS) entry which is preliminary data.</text>
</comment>
<dbReference type="Proteomes" id="UP000603352">
    <property type="component" value="Unassembled WGS sequence"/>
</dbReference>
<accession>A0ABQ1IJ20</accession>
<dbReference type="RefSeq" id="WP_188577817.1">
    <property type="nucleotide sequence ID" value="NZ_BMDZ01000023.1"/>
</dbReference>
<proteinExistence type="predicted"/>
<organism evidence="2 3">
    <name type="scientific">Tistrella bauzanensis</name>
    <dbReference type="NCBI Taxonomy" id="657419"/>
    <lineage>
        <taxon>Bacteria</taxon>
        <taxon>Pseudomonadati</taxon>
        <taxon>Pseudomonadota</taxon>
        <taxon>Alphaproteobacteria</taxon>
        <taxon>Geminicoccales</taxon>
        <taxon>Geminicoccaceae</taxon>
        <taxon>Tistrella</taxon>
    </lineage>
</organism>
<dbReference type="EMBL" id="BMDZ01000023">
    <property type="protein sequence ID" value="GGB40445.1"/>
    <property type="molecule type" value="Genomic_DNA"/>
</dbReference>
<dbReference type="Pfam" id="PF06904">
    <property type="entry name" value="Extensin-like_C"/>
    <property type="match status" value="1"/>
</dbReference>
<sequence>MSVFRLILIVLATAIAGAAAALYAGLITIPSRYDPFAPPVIADPPNLLTDWKLGRLKDDPSQCLAVLSASPLGTSPVPDRQTGDNCGFQNAVRVSDGGDIRFSSGFTASCPLMVAWSMFTRHRLQPAADRHFGSPVAHIRHLGTYACRPVRGGTTPSQHATANAIDIAGFTLADGTTISVARDWSGDDPAKAAFLRDVRDGACDLFRSVLSPDYNAAHHDHFHLDMGRWGICR</sequence>
<evidence type="ECO:0000313" key="3">
    <source>
        <dbReference type="Proteomes" id="UP000603352"/>
    </source>
</evidence>
<evidence type="ECO:0000313" key="2">
    <source>
        <dbReference type="EMBL" id="GGB40445.1"/>
    </source>
</evidence>
<reference evidence="3" key="1">
    <citation type="journal article" date="2019" name="Int. J. Syst. Evol. Microbiol.">
        <title>The Global Catalogue of Microorganisms (GCM) 10K type strain sequencing project: providing services to taxonomists for standard genome sequencing and annotation.</title>
        <authorList>
            <consortium name="The Broad Institute Genomics Platform"/>
            <consortium name="The Broad Institute Genome Sequencing Center for Infectious Disease"/>
            <person name="Wu L."/>
            <person name="Ma J."/>
        </authorList>
    </citation>
    <scope>NUCLEOTIDE SEQUENCE [LARGE SCALE GENOMIC DNA]</scope>
    <source>
        <strain evidence="3">CGMCC 1.10188</strain>
    </source>
</reference>
<name>A0ABQ1IJ20_9PROT</name>
<gene>
    <name evidence="2" type="ORF">GCM10011505_22380</name>
</gene>
<evidence type="ECO:0000259" key="1">
    <source>
        <dbReference type="Pfam" id="PF06904"/>
    </source>
</evidence>
<keyword evidence="3" id="KW-1185">Reference proteome</keyword>